<dbReference type="PhylomeDB" id="A0A0G4IG71"/>
<accession>A0A0G4IG71</accession>
<proteinExistence type="predicted"/>
<reference evidence="1" key="1">
    <citation type="submission" date="2014-11" db="EMBL/GenBank/DDBJ databases">
        <authorList>
            <person name="Otto D Thomas"/>
            <person name="Naeem Raeece"/>
        </authorList>
    </citation>
    <scope>NUCLEOTIDE SEQUENCE</scope>
</reference>
<sequence length="248" mass="27727">MSSLHSKCWGDYVDSDLQRGKSVVKCLVPECKQDMRWCLGDHCEYAFHVTGSGGSLQGGVHETSHLLTLRNCAVKTRLRRLNTGAPITCPRRSTTQSPHRRGAAQTTLVLPGSTFLTPCTIKADTFTFSGERNKANEFWSTFKADCVAHKWDLNLRLAVYYFRKAMRGTALTWWTSEMEEKVKTPKTIENLHACIEAQFGITEAEKDAAEDFLDNLVQDVPVGETIYEYAERVAACGSTMLSGTCEQE</sequence>
<protein>
    <recommendedName>
        <fullName evidence="2">Retrotransposon gag domain-containing protein</fullName>
    </recommendedName>
</protein>
<dbReference type="AlphaFoldDB" id="A0A0G4IG71"/>
<dbReference type="VEuPathDB" id="CryptoDB:Cvel_129"/>
<name>A0A0G4IG71_9ALVE</name>
<organism evidence="1">
    <name type="scientific">Chromera velia CCMP2878</name>
    <dbReference type="NCBI Taxonomy" id="1169474"/>
    <lineage>
        <taxon>Eukaryota</taxon>
        <taxon>Sar</taxon>
        <taxon>Alveolata</taxon>
        <taxon>Colpodellida</taxon>
        <taxon>Chromeraceae</taxon>
        <taxon>Chromera</taxon>
    </lineage>
</organism>
<dbReference type="EMBL" id="CDMZ01005953">
    <property type="protein sequence ID" value="CEM56217.1"/>
    <property type="molecule type" value="Genomic_DNA"/>
</dbReference>
<gene>
    <name evidence="1" type="ORF">Cvel_129</name>
</gene>
<evidence type="ECO:0008006" key="2">
    <source>
        <dbReference type="Google" id="ProtNLM"/>
    </source>
</evidence>
<evidence type="ECO:0000313" key="1">
    <source>
        <dbReference type="EMBL" id="CEM56217.1"/>
    </source>
</evidence>